<evidence type="ECO:0000313" key="2">
    <source>
        <dbReference type="Proteomes" id="UP000093795"/>
    </source>
</evidence>
<gene>
    <name evidence="1" type="ORF">A9X01_00810</name>
</gene>
<dbReference type="InterPro" id="IPR021734">
    <property type="entry name" value="DUF3303"/>
</dbReference>
<dbReference type="STRING" id="1790.A5645_19050"/>
<dbReference type="Pfam" id="PF11746">
    <property type="entry name" value="DUF3303"/>
    <property type="match status" value="1"/>
</dbReference>
<dbReference type="OrthoDB" id="6882086at2"/>
<dbReference type="RefSeq" id="WP_065119473.1">
    <property type="nucleotide sequence ID" value="NZ_LZKQ01000046.1"/>
</dbReference>
<dbReference type="Proteomes" id="UP000093795">
    <property type="component" value="Unassembled WGS sequence"/>
</dbReference>
<evidence type="ECO:0000313" key="1">
    <source>
        <dbReference type="EMBL" id="OBI90060.1"/>
    </source>
</evidence>
<name>A0A1A3CTA7_MYCAS</name>
<proteinExistence type="predicted"/>
<organism evidence="1 2">
    <name type="scientific">Mycobacterium asiaticum</name>
    <dbReference type="NCBI Taxonomy" id="1790"/>
    <lineage>
        <taxon>Bacteria</taxon>
        <taxon>Bacillati</taxon>
        <taxon>Actinomycetota</taxon>
        <taxon>Actinomycetes</taxon>
        <taxon>Mycobacteriales</taxon>
        <taxon>Mycobacteriaceae</taxon>
        <taxon>Mycobacterium</taxon>
    </lineage>
</organism>
<accession>A0A1A3CTA7</accession>
<reference evidence="1 2" key="1">
    <citation type="submission" date="2016-06" db="EMBL/GenBank/DDBJ databases">
        <authorList>
            <person name="Kjaerup R.B."/>
            <person name="Dalgaard T.S."/>
            <person name="Juul-Madsen H.R."/>
        </authorList>
    </citation>
    <scope>NUCLEOTIDE SEQUENCE [LARGE SCALE GENOMIC DNA]</scope>
    <source>
        <strain evidence="1 2">1081914.2</strain>
    </source>
</reference>
<dbReference type="AlphaFoldDB" id="A0A1A3CTA7"/>
<sequence>MKYLVSWSYRLNGTASENEDSLRRGLAVFSKWAPPPGSTYHAFLGRVDSGGGFALIETDNPADLADVTGKFAFIADYEIHPVVDIDQSVQMLQQGVDFLDSVET</sequence>
<dbReference type="EMBL" id="LZKQ01000046">
    <property type="protein sequence ID" value="OBI90060.1"/>
    <property type="molecule type" value="Genomic_DNA"/>
</dbReference>
<protein>
    <submittedName>
        <fullName evidence="1">DUF3303 domain-containing protein</fullName>
    </submittedName>
</protein>
<comment type="caution">
    <text evidence="1">The sequence shown here is derived from an EMBL/GenBank/DDBJ whole genome shotgun (WGS) entry which is preliminary data.</text>
</comment>